<dbReference type="InterPro" id="IPR056866">
    <property type="entry name" value="Znf_WRKY19"/>
</dbReference>
<sequence>MTKTPPTTELFTVAEIHFICSAFAPGVSALEPAYTTDVAAIDFGSALETGFVCLADGCATSIPWRRGHCKAHGGTKRCSHTGCPRGPQKGGFCIAHGGGRRCSMDGCNKAVQTLGLCKAHGGGIRCGADGCDKSSQGGGYCRNTVAASARGQFCAKHGGFRHCHVAGCPRTDRGGGLCDTHRIQTKSSTHDMSVLHI</sequence>
<reference evidence="2 3" key="1">
    <citation type="journal article" date="2013" name="PLoS Genet.">
        <title>Distinctive expansion of potential virulence genes in the genome of the oomycete fish pathogen Saprolegnia parasitica.</title>
        <authorList>
            <person name="Jiang R.H."/>
            <person name="de Bruijn I."/>
            <person name="Haas B.J."/>
            <person name="Belmonte R."/>
            <person name="Lobach L."/>
            <person name="Christie J."/>
            <person name="van den Ackerveken G."/>
            <person name="Bottin A."/>
            <person name="Bulone V."/>
            <person name="Diaz-Moreno S.M."/>
            <person name="Dumas B."/>
            <person name="Fan L."/>
            <person name="Gaulin E."/>
            <person name="Govers F."/>
            <person name="Grenville-Briggs L.J."/>
            <person name="Horner N.R."/>
            <person name="Levin J.Z."/>
            <person name="Mammella M."/>
            <person name="Meijer H.J."/>
            <person name="Morris P."/>
            <person name="Nusbaum C."/>
            <person name="Oome S."/>
            <person name="Phillips A.J."/>
            <person name="van Rooyen D."/>
            <person name="Rzeszutek E."/>
            <person name="Saraiva M."/>
            <person name="Secombes C.J."/>
            <person name="Seidl M.F."/>
            <person name="Snel B."/>
            <person name="Stassen J.H."/>
            <person name="Sykes S."/>
            <person name="Tripathy S."/>
            <person name="van den Berg H."/>
            <person name="Vega-Arreguin J.C."/>
            <person name="Wawra S."/>
            <person name="Young S.K."/>
            <person name="Zeng Q."/>
            <person name="Dieguez-Uribeondo J."/>
            <person name="Russ C."/>
            <person name="Tyler B.M."/>
            <person name="van West P."/>
        </authorList>
    </citation>
    <scope>NUCLEOTIDE SEQUENCE [LARGE SCALE GENOMIC DNA]</scope>
    <source>
        <strain evidence="2 3">CBS 223.65</strain>
    </source>
</reference>
<gene>
    <name evidence="2" type="ORF">SPRG_13401</name>
</gene>
<dbReference type="OMA" id="CDTHRIQ"/>
<dbReference type="PANTHER" id="PTHR31827">
    <property type="entry name" value="EMB|CAB89363.1"/>
    <property type="match status" value="1"/>
</dbReference>
<dbReference type="VEuPathDB" id="FungiDB:SPRG_13401"/>
<dbReference type="AlphaFoldDB" id="A0A067BQW4"/>
<dbReference type="Proteomes" id="UP000030745">
    <property type="component" value="Unassembled WGS sequence"/>
</dbReference>
<evidence type="ECO:0000259" key="1">
    <source>
        <dbReference type="Pfam" id="PF24906"/>
    </source>
</evidence>
<dbReference type="RefSeq" id="XP_012208614.1">
    <property type="nucleotide sequence ID" value="XM_012353224.1"/>
</dbReference>
<dbReference type="PANTHER" id="PTHR31827:SF1">
    <property type="entry name" value="EMB|CAB89363.1"/>
    <property type="match status" value="1"/>
</dbReference>
<organism evidence="2 3">
    <name type="scientific">Saprolegnia parasitica (strain CBS 223.65)</name>
    <dbReference type="NCBI Taxonomy" id="695850"/>
    <lineage>
        <taxon>Eukaryota</taxon>
        <taxon>Sar</taxon>
        <taxon>Stramenopiles</taxon>
        <taxon>Oomycota</taxon>
        <taxon>Saprolegniomycetes</taxon>
        <taxon>Saprolegniales</taxon>
        <taxon>Saprolegniaceae</taxon>
        <taxon>Saprolegnia</taxon>
    </lineage>
</organism>
<dbReference type="Pfam" id="PF24906">
    <property type="entry name" value="Zf_WRKY19"/>
    <property type="match status" value="2"/>
</dbReference>
<proteinExistence type="predicted"/>
<dbReference type="GeneID" id="24135280"/>
<evidence type="ECO:0000313" key="3">
    <source>
        <dbReference type="Proteomes" id="UP000030745"/>
    </source>
</evidence>
<dbReference type="STRING" id="695850.A0A067BQW4"/>
<dbReference type="KEGG" id="spar:SPRG_13401"/>
<keyword evidence="3" id="KW-1185">Reference proteome</keyword>
<dbReference type="OrthoDB" id="59299at2759"/>
<dbReference type="EMBL" id="KK583306">
    <property type="protein sequence ID" value="KDO20648.1"/>
    <property type="molecule type" value="Genomic_DNA"/>
</dbReference>
<feature type="domain" description="WRKY19-like zinc finger" evidence="1">
    <location>
        <begin position="76"/>
        <end position="98"/>
    </location>
</feature>
<protein>
    <recommendedName>
        <fullName evidence="1">WRKY19-like zinc finger domain-containing protein</fullName>
    </recommendedName>
</protein>
<evidence type="ECO:0000313" key="2">
    <source>
        <dbReference type="EMBL" id="KDO20648.1"/>
    </source>
</evidence>
<accession>A0A067BQW4</accession>
<feature type="domain" description="WRKY19-like zinc finger" evidence="1">
    <location>
        <begin position="99"/>
        <end position="122"/>
    </location>
</feature>
<name>A0A067BQW4_SAPPC</name>